<feature type="transmembrane region" description="Helical" evidence="9">
    <location>
        <begin position="255"/>
        <end position="276"/>
    </location>
</feature>
<keyword evidence="3 9" id="KW-1133">Transmembrane helix</keyword>
<evidence type="ECO:0000256" key="9">
    <source>
        <dbReference type="SAM" id="Phobius"/>
    </source>
</evidence>
<dbReference type="PANTHER" id="PTHR24243">
    <property type="entry name" value="G-PROTEIN COUPLED RECEPTOR"/>
    <property type="match status" value="1"/>
</dbReference>
<dbReference type="SUPFAM" id="SSF81321">
    <property type="entry name" value="Family A G protein-coupled receptor-like"/>
    <property type="match status" value="1"/>
</dbReference>
<feature type="region of interest" description="Disordered" evidence="8">
    <location>
        <begin position="1"/>
        <end position="23"/>
    </location>
</feature>
<feature type="transmembrane region" description="Helical" evidence="9">
    <location>
        <begin position="198"/>
        <end position="226"/>
    </location>
</feature>
<feature type="transmembrane region" description="Helical" evidence="9">
    <location>
        <begin position="72"/>
        <end position="93"/>
    </location>
</feature>
<dbReference type="PROSITE" id="PS50262">
    <property type="entry name" value="G_PROTEIN_RECEP_F1_2"/>
    <property type="match status" value="1"/>
</dbReference>
<feature type="domain" description="G-protein coupled receptors family 1 profile" evidence="10">
    <location>
        <begin position="52"/>
        <end position="318"/>
    </location>
</feature>
<reference evidence="11" key="1">
    <citation type="journal article" date="2019" name="bioRxiv">
        <title>The Genome of the Zebra Mussel, Dreissena polymorpha: A Resource for Invasive Species Research.</title>
        <authorList>
            <person name="McCartney M.A."/>
            <person name="Auch B."/>
            <person name="Kono T."/>
            <person name="Mallez S."/>
            <person name="Zhang Y."/>
            <person name="Obille A."/>
            <person name="Becker A."/>
            <person name="Abrahante J.E."/>
            <person name="Garbe J."/>
            <person name="Badalamenti J.P."/>
            <person name="Herman A."/>
            <person name="Mangelson H."/>
            <person name="Liachko I."/>
            <person name="Sullivan S."/>
            <person name="Sone E.D."/>
            <person name="Koren S."/>
            <person name="Silverstein K.A.T."/>
            <person name="Beckman K.B."/>
            <person name="Gohl D.M."/>
        </authorList>
    </citation>
    <scope>NUCLEOTIDE SEQUENCE</scope>
    <source>
        <strain evidence="11">Duluth1</strain>
        <tissue evidence="11">Whole animal</tissue>
    </source>
</reference>
<dbReference type="GO" id="GO:0004930">
    <property type="term" value="F:G protein-coupled receptor activity"/>
    <property type="evidence" value="ECO:0007669"/>
    <property type="project" value="UniProtKB-KW"/>
</dbReference>
<dbReference type="GO" id="GO:0005886">
    <property type="term" value="C:plasma membrane"/>
    <property type="evidence" value="ECO:0007669"/>
    <property type="project" value="TreeGrafter"/>
</dbReference>
<keyword evidence="2 9" id="KW-0812">Transmembrane</keyword>
<organism evidence="11 12">
    <name type="scientific">Dreissena polymorpha</name>
    <name type="common">Zebra mussel</name>
    <name type="synonym">Mytilus polymorpha</name>
    <dbReference type="NCBI Taxonomy" id="45954"/>
    <lineage>
        <taxon>Eukaryota</taxon>
        <taxon>Metazoa</taxon>
        <taxon>Spiralia</taxon>
        <taxon>Lophotrochozoa</taxon>
        <taxon>Mollusca</taxon>
        <taxon>Bivalvia</taxon>
        <taxon>Autobranchia</taxon>
        <taxon>Heteroconchia</taxon>
        <taxon>Euheterodonta</taxon>
        <taxon>Imparidentia</taxon>
        <taxon>Neoheterodontei</taxon>
        <taxon>Myida</taxon>
        <taxon>Dreissenoidea</taxon>
        <taxon>Dreissenidae</taxon>
        <taxon>Dreissena</taxon>
    </lineage>
</organism>
<keyword evidence="4" id="KW-0297">G-protein coupled receptor</keyword>
<keyword evidence="7" id="KW-0807">Transducer</keyword>
<dbReference type="AlphaFoldDB" id="A0A9D4ENZ9"/>
<dbReference type="InterPro" id="IPR000276">
    <property type="entry name" value="GPCR_Rhodpsn"/>
</dbReference>
<evidence type="ECO:0000256" key="5">
    <source>
        <dbReference type="ARBA" id="ARBA00023136"/>
    </source>
</evidence>
<comment type="subcellular location">
    <subcellularLocation>
        <location evidence="1">Membrane</location>
        <topology evidence="1">Multi-pass membrane protein</topology>
    </subcellularLocation>
</comment>
<evidence type="ECO:0000256" key="6">
    <source>
        <dbReference type="ARBA" id="ARBA00023170"/>
    </source>
</evidence>
<comment type="caution">
    <text evidence="11">The sequence shown here is derived from an EMBL/GenBank/DDBJ whole genome shotgun (WGS) entry which is preliminary data.</text>
</comment>
<evidence type="ECO:0000256" key="1">
    <source>
        <dbReference type="ARBA" id="ARBA00004141"/>
    </source>
</evidence>
<sequence length="392" mass="45833">MFNTSQTTRSFTEGTDKPTQNTSSVNQNIEGIVSEWLWKTIPVVLFCVGITGNVLTITVLNRLGLRRQPTLTFLMFLSITDTVILLTVLPRYWMLYTFNFDLKLVSSANCKLYYFVVYLSMQYSSWILVGVSIERAIKTHFPFKYKRWYTRQRVQIGLFITLFLLILLNVHFFITNGINDKLECGSLTEKDKIFDEFIYVYIDLCVESLIPFLIMLLCNIFLIRILRKSQKQRPSMMHDRYVQRANMFSVKMTKMLVVCTTYFIFATAPLCIYFIIESYLKPRYTQSYNEAAMATMGLVWTVCYLICLSNYCVNFYLYTALNERFYQEFRALLRCQPRTSLRRACVYTTKHLNTTCRNAVDTSQGIEQSLSDEETPINAASNTNTEKRIITE</sequence>
<evidence type="ECO:0000256" key="7">
    <source>
        <dbReference type="ARBA" id="ARBA00023224"/>
    </source>
</evidence>
<keyword evidence="5 9" id="KW-0472">Membrane</keyword>
<protein>
    <recommendedName>
        <fullName evidence="10">G-protein coupled receptors family 1 profile domain-containing protein</fullName>
    </recommendedName>
</protein>
<dbReference type="InterPro" id="IPR017452">
    <property type="entry name" value="GPCR_Rhodpsn_7TM"/>
</dbReference>
<dbReference type="EMBL" id="JAIWYP010000008">
    <property type="protein sequence ID" value="KAH3781397.1"/>
    <property type="molecule type" value="Genomic_DNA"/>
</dbReference>
<name>A0A9D4ENZ9_DREPO</name>
<proteinExistence type="predicted"/>
<evidence type="ECO:0000259" key="10">
    <source>
        <dbReference type="PROSITE" id="PS50262"/>
    </source>
</evidence>
<evidence type="ECO:0000256" key="3">
    <source>
        <dbReference type="ARBA" id="ARBA00022989"/>
    </source>
</evidence>
<keyword evidence="12" id="KW-1185">Reference proteome</keyword>
<feature type="transmembrane region" description="Helical" evidence="9">
    <location>
        <begin position="113"/>
        <end position="133"/>
    </location>
</feature>
<dbReference type="CDD" id="cd14978">
    <property type="entry name" value="7tmA_FMRFamide_R-like"/>
    <property type="match status" value="1"/>
</dbReference>
<feature type="transmembrane region" description="Helical" evidence="9">
    <location>
        <begin position="296"/>
        <end position="317"/>
    </location>
</feature>
<dbReference type="Pfam" id="PF00001">
    <property type="entry name" value="7tm_1"/>
    <property type="match status" value="1"/>
</dbReference>
<dbReference type="Gene3D" id="1.20.1070.10">
    <property type="entry name" value="Rhodopsin 7-helix transmembrane proteins"/>
    <property type="match status" value="1"/>
</dbReference>
<dbReference type="OrthoDB" id="6067700at2759"/>
<gene>
    <name evidence="11" type="ORF">DPMN_159224</name>
</gene>
<dbReference type="PRINTS" id="PR00237">
    <property type="entry name" value="GPCRRHODOPSN"/>
</dbReference>
<evidence type="ECO:0000256" key="8">
    <source>
        <dbReference type="SAM" id="MobiDB-lite"/>
    </source>
</evidence>
<feature type="transmembrane region" description="Helical" evidence="9">
    <location>
        <begin position="36"/>
        <end position="60"/>
    </location>
</feature>
<evidence type="ECO:0000313" key="11">
    <source>
        <dbReference type="EMBL" id="KAH3781397.1"/>
    </source>
</evidence>
<evidence type="ECO:0000256" key="4">
    <source>
        <dbReference type="ARBA" id="ARBA00023040"/>
    </source>
</evidence>
<evidence type="ECO:0000313" key="12">
    <source>
        <dbReference type="Proteomes" id="UP000828390"/>
    </source>
</evidence>
<dbReference type="PANTHER" id="PTHR24243:SF230">
    <property type="entry name" value="G-PROTEIN COUPLED RECEPTORS FAMILY 1 PROFILE DOMAIN-CONTAINING PROTEIN"/>
    <property type="match status" value="1"/>
</dbReference>
<feature type="transmembrane region" description="Helical" evidence="9">
    <location>
        <begin position="154"/>
        <end position="178"/>
    </location>
</feature>
<keyword evidence="6" id="KW-0675">Receptor</keyword>
<evidence type="ECO:0000256" key="2">
    <source>
        <dbReference type="ARBA" id="ARBA00022692"/>
    </source>
</evidence>
<accession>A0A9D4ENZ9</accession>
<dbReference type="Proteomes" id="UP000828390">
    <property type="component" value="Unassembled WGS sequence"/>
</dbReference>
<reference evidence="11" key="2">
    <citation type="submission" date="2020-11" db="EMBL/GenBank/DDBJ databases">
        <authorList>
            <person name="McCartney M.A."/>
            <person name="Auch B."/>
            <person name="Kono T."/>
            <person name="Mallez S."/>
            <person name="Becker A."/>
            <person name="Gohl D.M."/>
            <person name="Silverstein K.A.T."/>
            <person name="Koren S."/>
            <person name="Bechman K.B."/>
            <person name="Herman A."/>
            <person name="Abrahante J.E."/>
            <person name="Garbe J."/>
        </authorList>
    </citation>
    <scope>NUCLEOTIDE SEQUENCE</scope>
    <source>
        <strain evidence="11">Duluth1</strain>
        <tissue evidence="11">Whole animal</tissue>
    </source>
</reference>